<dbReference type="GO" id="GO:0042060">
    <property type="term" value="P:wound healing"/>
    <property type="evidence" value="ECO:0007669"/>
    <property type="project" value="TreeGrafter"/>
</dbReference>
<dbReference type="EMBL" id="SRMA01026074">
    <property type="protein sequence ID" value="TRY88006.1"/>
    <property type="molecule type" value="Genomic_DNA"/>
</dbReference>
<gene>
    <name evidence="4" type="ORF">DNTS_013113</name>
</gene>
<dbReference type="Proteomes" id="UP000316079">
    <property type="component" value="Unassembled WGS sequence"/>
</dbReference>
<sequence>MVCAGEQDESICKSLLSQLKILRLKIEDCEAQTLARIRQPSDREQLLKDCLQKTEQQKSLQSELEGISKSLASLSEKAQPLEASAEQSSGEVLRTELKITLQKMQHTQSISTIYLEKLKTVEVVIRSTQGAEDVVKKYENRLREVHTVPTSLPEVEHYCSELQIMRSEADSQGPLFDLVESDLSKASVVSQRMLQVHSERDVELEQHRQVLGSLQDRWRAVLAQMELRQRELQMLGRQLEYYRQSYDWLIRWIADAKQRQEDIQAVPITDSKTLKEQLAQEKVRNHHNFLITLKIFHSSCNHRAKLLEEIEKNKEKVDECQKYAKNYIDTIKDYELQLVAYKAQVEPLTSPLKKTKMESASDNIIQEYVTLRTRYSELMTLTSQYIKFITDTQRRLDDEEVRETKGTIMPN</sequence>
<dbReference type="GO" id="GO:0045104">
    <property type="term" value="P:intermediate filament cytoskeleton organization"/>
    <property type="evidence" value="ECO:0007669"/>
    <property type="project" value="InterPro"/>
</dbReference>
<dbReference type="GO" id="GO:0005925">
    <property type="term" value="C:focal adhesion"/>
    <property type="evidence" value="ECO:0007669"/>
    <property type="project" value="TreeGrafter"/>
</dbReference>
<dbReference type="STRING" id="623744.A0A553QDL1"/>
<organism evidence="4 5">
    <name type="scientific">Danionella cerebrum</name>
    <dbReference type="NCBI Taxonomy" id="2873325"/>
    <lineage>
        <taxon>Eukaryota</taxon>
        <taxon>Metazoa</taxon>
        <taxon>Chordata</taxon>
        <taxon>Craniata</taxon>
        <taxon>Vertebrata</taxon>
        <taxon>Euteleostomi</taxon>
        <taxon>Actinopterygii</taxon>
        <taxon>Neopterygii</taxon>
        <taxon>Teleostei</taxon>
        <taxon>Ostariophysi</taxon>
        <taxon>Cypriniformes</taxon>
        <taxon>Danionidae</taxon>
        <taxon>Danioninae</taxon>
        <taxon>Danionella</taxon>
    </lineage>
</organism>
<keyword evidence="3" id="KW-0175">Coiled coil</keyword>
<dbReference type="GO" id="GO:0042383">
    <property type="term" value="C:sarcolemma"/>
    <property type="evidence" value="ECO:0007669"/>
    <property type="project" value="TreeGrafter"/>
</dbReference>
<accession>A0A553QDL1</accession>
<evidence type="ECO:0000256" key="2">
    <source>
        <dbReference type="ARBA" id="ARBA00022737"/>
    </source>
</evidence>
<dbReference type="Pfam" id="PF21097">
    <property type="entry name" value="SR_plectin_7"/>
    <property type="match status" value="1"/>
</dbReference>
<dbReference type="GO" id="GO:0045296">
    <property type="term" value="F:cadherin binding"/>
    <property type="evidence" value="ECO:0007669"/>
    <property type="project" value="TreeGrafter"/>
</dbReference>
<feature type="coiled-coil region" evidence="3">
    <location>
        <begin position="303"/>
        <end position="344"/>
    </location>
</feature>
<dbReference type="GO" id="GO:0030056">
    <property type="term" value="C:hemidesmosome"/>
    <property type="evidence" value="ECO:0007669"/>
    <property type="project" value="TreeGrafter"/>
</dbReference>
<dbReference type="GO" id="GO:0005882">
    <property type="term" value="C:intermediate filament"/>
    <property type="evidence" value="ECO:0007669"/>
    <property type="project" value="TreeGrafter"/>
</dbReference>
<dbReference type="AlphaFoldDB" id="A0A553QDL1"/>
<dbReference type="GO" id="GO:0031581">
    <property type="term" value="P:hemidesmosome assembly"/>
    <property type="evidence" value="ECO:0007669"/>
    <property type="project" value="TreeGrafter"/>
</dbReference>
<dbReference type="GO" id="GO:0048471">
    <property type="term" value="C:perinuclear region of cytoplasm"/>
    <property type="evidence" value="ECO:0007669"/>
    <property type="project" value="TreeGrafter"/>
</dbReference>
<dbReference type="PANTHER" id="PTHR23169">
    <property type="entry name" value="ENVOPLAKIN"/>
    <property type="match status" value="1"/>
</dbReference>
<dbReference type="GO" id="GO:0005200">
    <property type="term" value="F:structural constituent of cytoskeleton"/>
    <property type="evidence" value="ECO:0007669"/>
    <property type="project" value="TreeGrafter"/>
</dbReference>
<dbReference type="SUPFAM" id="SSF46966">
    <property type="entry name" value="Spectrin repeat"/>
    <property type="match status" value="1"/>
</dbReference>
<comment type="caution">
    <text evidence="4">The sequence shown here is derived from an EMBL/GenBank/DDBJ whole genome shotgun (WGS) entry which is preliminary data.</text>
</comment>
<evidence type="ECO:0000313" key="5">
    <source>
        <dbReference type="Proteomes" id="UP000316079"/>
    </source>
</evidence>
<dbReference type="Gene3D" id="1.20.58.60">
    <property type="match status" value="2"/>
</dbReference>
<dbReference type="PANTHER" id="PTHR23169:SF20">
    <property type="entry name" value="PLECTIN"/>
    <property type="match status" value="1"/>
</dbReference>
<proteinExistence type="predicted"/>
<dbReference type="FunFam" id="1.20.58.60:FF:000010">
    <property type="entry name" value="plectin isoform X2"/>
    <property type="match status" value="1"/>
</dbReference>
<dbReference type="GO" id="GO:0008307">
    <property type="term" value="F:structural constituent of muscle"/>
    <property type="evidence" value="ECO:0007669"/>
    <property type="project" value="TreeGrafter"/>
</dbReference>
<protein>
    <submittedName>
        <fullName evidence="4">Uncharacterized protein</fullName>
    </submittedName>
</protein>
<keyword evidence="1" id="KW-0597">Phosphoprotein</keyword>
<evidence type="ECO:0000256" key="1">
    <source>
        <dbReference type="ARBA" id="ARBA00022553"/>
    </source>
</evidence>
<keyword evidence="2" id="KW-0677">Repeat</keyword>
<dbReference type="GO" id="GO:0030506">
    <property type="term" value="F:ankyrin binding"/>
    <property type="evidence" value="ECO:0007669"/>
    <property type="project" value="TreeGrafter"/>
</dbReference>
<reference evidence="4 5" key="1">
    <citation type="journal article" date="2019" name="Sci. Data">
        <title>Hybrid genome assembly and annotation of Danionella translucida.</title>
        <authorList>
            <person name="Kadobianskyi M."/>
            <person name="Schulze L."/>
            <person name="Schuelke M."/>
            <person name="Judkewitz B."/>
        </authorList>
    </citation>
    <scope>NUCLEOTIDE SEQUENCE [LARGE SCALE GENOMIC DNA]</scope>
    <source>
        <strain evidence="4 5">Bolton</strain>
    </source>
</reference>
<dbReference type="OrthoDB" id="18740at2759"/>
<dbReference type="InterPro" id="IPR043197">
    <property type="entry name" value="Plakin"/>
</dbReference>
<keyword evidence="5" id="KW-1185">Reference proteome</keyword>
<evidence type="ECO:0000313" key="4">
    <source>
        <dbReference type="EMBL" id="TRY88006.1"/>
    </source>
</evidence>
<name>A0A553QDL1_9TELE</name>
<evidence type="ECO:0000256" key="3">
    <source>
        <dbReference type="SAM" id="Coils"/>
    </source>
</evidence>